<reference evidence="3" key="1">
    <citation type="submission" date="2021-06" db="EMBL/GenBank/DDBJ databases">
        <authorList>
            <person name="Kallberg Y."/>
            <person name="Tangrot J."/>
            <person name="Rosling A."/>
        </authorList>
    </citation>
    <scope>NUCLEOTIDE SEQUENCE</scope>
    <source>
        <strain evidence="3">FL130A</strain>
    </source>
</reference>
<keyword evidence="4" id="KW-1185">Reference proteome</keyword>
<keyword evidence="2" id="KW-0472">Membrane</keyword>
<evidence type="ECO:0000313" key="4">
    <source>
        <dbReference type="Proteomes" id="UP000789508"/>
    </source>
</evidence>
<evidence type="ECO:0000313" key="3">
    <source>
        <dbReference type="EMBL" id="CAG8684841.1"/>
    </source>
</evidence>
<name>A0A9N9HFB9_9GLOM</name>
<evidence type="ECO:0000256" key="1">
    <source>
        <dbReference type="SAM" id="MobiDB-lite"/>
    </source>
</evidence>
<feature type="transmembrane region" description="Helical" evidence="2">
    <location>
        <begin position="6"/>
        <end position="23"/>
    </location>
</feature>
<proteinExistence type="predicted"/>
<sequence length="102" mass="11290">MDIGCTLGITAVALGLSAMFYGYKLKTDKKSVDLVIKLQDRIINCEKSGHAPIKGGIPTPPPPPTKDGIKKPPHQQFNKQKPPQKGGWHEIHEAIKKRRKDL</sequence>
<organism evidence="3 4">
    <name type="scientific">Ambispora leptoticha</name>
    <dbReference type="NCBI Taxonomy" id="144679"/>
    <lineage>
        <taxon>Eukaryota</taxon>
        <taxon>Fungi</taxon>
        <taxon>Fungi incertae sedis</taxon>
        <taxon>Mucoromycota</taxon>
        <taxon>Glomeromycotina</taxon>
        <taxon>Glomeromycetes</taxon>
        <taxon>Archaeosporales</taxon>
        <taxon>Ambisporaceae</taxon>
        <taxon>Ambispora</taxon>
    </lineage>
</organism>
<keyword evidence="2" id="KW-1133">Transmembrane helix</keyword>
<feature type="region of interest" description="Disordered" evidence="1">
    <location>
        <begin position="49"/>
        <end position="90"/>
    </location>
</feature>
<feature type="non-terminal residue" evidence="3">
    <location>
        <position position="102"/>
    </location>
</feature>
<keyword evidence="2" id="KW-0812">Transmembrane</keyword>
<dbReference type="Proteomes" id="UP000789508">
    <property type="component" value="Unassembled WGS sequence"/>
</dbReference>
<protein>
    <submittedName>
        <fullName evidence="3">11781_t:CDS:1</fullName>
    </submittedName>
</protein>
<gene>
    <name evidence="3" type="ORF">ALEPTO_LOCUS10977</name>
</gene>
<evidence type="ECO:0000256" key="2">
    <source>
        <dbReference type="SAM" id="Phobius"/>
    </source>
</evidence>
<dbReference type="AlphaFoldDB" id="A0A9N9HFB9"/>
<feature type="non-terminal residue" evidence="3">
    <location>
        <position position="1"/>
    </location>
</feature>
<dbReference type="EMBL" id="CAJVPS010014915">
    <property type="protein sequence ID" value="CAG8684841.1"/>
    <property type="molecule type" value="Genomic_DNA"/>
</dbReference>
<accession>A0A9N9HFB9</accession>
<comment type="caution">
    <text evidence="3">The sequence shown here is derived from an EMBL/GenBank/DDBJ whole genome shotgun (WGS) entry which is preliminary data.</text>
</comment>